<evidence type="ECO:0000313" key="1">
    <source>
        <dbReference type="EMBL" id="PRX56563.1"/>
    </source>
</evidence>
<reference evidence="1 2" key="1">
    <citation type="submission" date="2018-03" db="EMBL/GenBank/DDBJ databases">
        <title>Genomic Encyclopedia of Archaeal and Bacterial Type Strains, Phase II (KMG-II): from individual species to whole genera.</title>
        <authorList>
            <person name="Goeker M."/>
        </authorList>
    </citation>
    <scope>NUCLEOTIDE SEQUENCE [LARGE SCALE GENOMIC DNA]</scope>
    <source>
        <strain evidence="1 2">DSM 25027</strain>
    </source>
</reference>
<proteinExistence type="predicted"/>
<dbReference type="EMBL" id="PVYX01000001">
    <property type="protein sequence ID" value="PRX56563.1"/>
    <property type="molecule type" value="Genomic_DNA"/>
</dbReference>
<protein>
    <submittedName>
        <fullName evidence="1">Uncharacterized protein</fullName>
    </submittedName>
</protein>
<accession>A0A2T0MG61</accession>
<sequence length="155" mass="17906">MLFYLQLKLSLYSLLKIKPMQRRLLYIIPITFLFCSILNGQEHFKTISFEHFTESRGDSESGLIIEIPKSQIIVLENSLNTSSGFGMRLNFNGAMVIIDQMEVLRDGRTQVVLRREDGRNFYGYKPTLKAILTNNQNNEKQGSQLVEDQKRRSGL</sequence>
<dbReference type="Proteomes" id="UP000237640">
    <property type="component" value="Unassembled WGS sequence"/>
</dbReference>
<comment type="caution">
    <text evidence="1">The sequence shown here is derived from an EMBL/GenBank/DDBJ whole genome shotgun (WGS) entry which is preliminary data.</text>
</comment>
<organism evidence="1 2">
    <name type="scientific">Flagellimonas meridianipacifica</name>
    <dbReference type="NCBI Taxonomy" id="1080225"/>
    <lineage>
        <taxon>Bacteria</taxon>
        <taxon>Pseudomonadati</taxon>
        <taxon>Bacteroidota</taxon>
        <taxon>Flavobacteriia</taxon>
        <taxon>Flavobacteriales</taxon>
        <taxon>Flavobacteriaceae</taxon>
        <taxon>Flagellimonas</taxon>
    </lineage>
</organism>
<keyword evidence="2" id="KW-1185">Reference proteome</keyword>
<name>A0A2T0MG61_9FLAO</name>
<gene>
    <name evidence="1" type="ORF">CLV81_0560</name>
</gene>
<dbReference type="AlphaFoldDB" id="A0A2T0MG61"/>
<evidence type="ECO:0000313" key="2">
    <source>
        <dbReference type="Proteomes" id="UP000237640"/>
    </source>
</evidence>